<keyword evidence="4 6" id="KW-1133">Transmembrane helix</keyword>
<feature type="transmembrane region" description="Helical" evidence="6">
    <location>
        <begin position="263"/>
        <end position="282"/>
    </location>
</feature>
<dbReference type="PANTHER" id="PTHR39087">
    <property type="entry name" value="UPF0104 MEMBRANE PROTEIN MJ1595"/>
    <property type="match status" value="1"/>
</dbReference>
<organism evidence="7 8">
    <name type="scientific">Berkelbacteria bacterium GW2011_GWA1_39_10</name>
    <dbReference type="NCBI Taxonomy" id="1618332"/>
    <lineage>
        <taxon>Bacteria</taxon>
        <taxon>Candidatus Berkelbacteria</taxon>
    </lineage>
</organism>
<keyword evidence="2" id="KW-1003">Cell membrane</keyword>
<reference evidence="7 8" key="1">
    <citation type="journal article" date="2015" name="Nature">
        <title>rRNA introns, odd ribosomes, and small enigmatic genomes across a large radiation of phyla.</title>
        <authorList>
            <person name="Brown C.T."/>
            <person name="Hug L.A."/>
            <person name="Thomas B.C."/>
            <person name="Sharon I."/>
            <person name="Castelle C.J."/>
            <person name="Singh A."/>
            <person name="Wilkins M.J."/>
            <person name="Williams K.H."/>
            <person name="Banfield J.F."/>
        </authorList>
    </citation>
    <scope>NUCLEOTIDE SEQUENCE [LARGE SCALE GENOMIC DNA]</scope>
</reference>
<evidence type="ECO:0000256" key="4">
    <source>
        <dbReference type="ARBA" id="ARBA00022989"/>
    </source>
</evidence>
<evidence type="ECO:0000256" key="5">
    <source>
        <dbReference type="ARBA" id="ARBA00023136"/>
    </source>
</evidence>
<proteinExistence type="predicted"/>
<keyword evidence="5 6" id="KW-0472">Membrane</keyword>
<dbReference type="AlphaFoldDB" id="A0A0G0LGN8"/>
<feature type="transmembrane region" description="Helical" evidence="6">
    <location>
        <begin position="235"/>
        <end position="257"/>
    </location>
</feature>
<dbReference type="GO" id="GO:0005886">
    <property type="term" value="C:plasma membrane"/>
    <property type="evidence" value="ECO:0007669"/>
    <property type="project" value="UniProtKB-SubCell"/>
</dbReference>
<evidence type="ECO:0000256" key="2">
    <source>
        <dbReference type="ARBA" id="ARBA00022475"/>
    </source>
</evidence>
<evidence type="ECO:0000256" key="1">
    <source>
        <dbReference type="ARBA" id="ARBA00004651"/>
    </source>
</evidence>
<dbReference type="EMBL" id="LBVS01000001">
    <property type="protein sequence ID" value="KKQ91063.1"/>
    <property type="molecule type" value="Genomic_DNA"/>
</dbReference>
<name>A0A0G0LGN8_9BACT</name>
<dbReference type="Pfam" id="PF03706">
    <property type="entry name" value="LPG_synthase_TM"/>
    <property type="match status" value="1"/>
</dbReference>
<evidence type="ECO:0000313" key="7">
    <source>
        <dbReference type="EMBL" id="KKQ91063.1"/>
    </source>
</evidence>
<feature type="transmembrane region" description="Helical" evidence="6">
    <location>
        <begin position="294"/>
        <end position="313"/>
    </location>
</feature>
<comment type="subcellular location">
    <subcellularLocation>
        <location evidence="1">Cell membrane</location>
        <topology evidence="1">Multi-pass membrane protein</topology>
    </subcellularLocation>
</comment>
<dbReference type="Proteomes" id="UP000033862">
    <property type="component" value="Unassembled WGS sequence"/>
</dbReference>
<feature type="transmembrane region" description="Helical" evidence="6">
    <location>
        <begin position="12"/>
        <end position="31"/>
    </location>
</feature>
<accession>A0A0G0LGN8</accession>
<feature type="transmembrane region" description="Helical" evidence="6">
    <location>
        <begin position="120"/>
        <end position="145"/>
    </location>
</feature>
<feature type="transmembrane region" description="Helical" evidence="6">
    <location>
        <begin position="43"/>
        <end position="68"/>
    </location>
</feature>
<keyword evidence="3 6" id="KW-0812">Transmembrane</keyword>
<dbReference type="InterPro" id="IPR022791">
    <property type="entry name" value="L-PG_synthase/AglD"/>
</dbReference>
<sequence>MSNNLFSWKKFIIVLLLGVGIWILIPNIIGLKQSFELLNKIKYWALLLAILSESFFYIGSTILTQTVLKMTKDTLRFRDILKISIMDSFSLQFLPFGTLGEATVNYYFYRLKKIRTSHILMMFVSRTITIWLIFAIIYLIGVAFSPTNSQMDTTKMLIIWLIYLVAFIFLFYLIYLYYKKELLTKRVLRFVNLLNIVIKIFYAKKIPSEKIPPYVDKIYEATDIMSKNRKLQLSAIFGGLLYWIGDIACLYFAFLGFGFQPNIAIVIFAYCITKIISILSFIPGGIGITEASLSLIFIGFGVPPSISLAAVLVFRLISFWLPIPIGLASFLSLQKNYYKINLQETNI</sequence>
<dbReference type="PANTHER" id="PTHR39087:SF2">
    <property type="entry name" value="UPF0104 MEMBRANE PROTEIN MJ1595"/>
    <property type="match status" value="1"/>
</dbReference>
<gene>
    <name evidence="7" type="ORF">UT15_C0001G0043</name>
</gene>
<feature type="transmembrane region" description="Helical" evidence="6">
    <location>
        <begin position="157"/>
        <end position="178"/>
    </location>
</feature>
<evidence type="ECO:0000256" key="3">
    <source>
        <dbReference type="ARBA" id="ARBA00022692"/>
    </source>
</evidence>
<evidence type="ECO:0000256" key="6">
    <source>
        <dbReference type="SAM" id="Phobius"/>
    </source>
</evidence>
<evidence type="ECO:0000313" key="8">
    <source>
        <dbReference type="Proteomes" id="UP000033862"/>
    </source>
</evidence>
<dbReference type="NCBIfam" id="TIGR00374">
    <property type="entry name" value="flippase-like domain"/>
    <property type="match status" value="1"/>
</dbReference>
<evidence type="ECO:0008006" key="9">
    <source>
        <dbReference type="Google" id="ProtNLM"/>
    </source>
</evidence>
<protein>
    <recommendedName>
        <fullName evidence="9">Lysylphosphatidylglycerol synthetase/UPF0104</fullName>
    </recommendedName>
</protein>
<comment type="caution">
    <text evidence="7">The sequence shown here is derived from an EMBL/GenBank/DDBJ whole genome shotgun (WGS) entry which is preliminary data.</text>
</comment>
<feature type="transmembrane region" description="Helical" evidence="6">
    <location>
        <begin position="319"/>
        <end position="338"/>
    </location>
</feature>
<dbReference type="STRING" id="1618332.UT15_C0001G0043"/>
<dbReference type="PATRIC" id="fig|1618332.3.peg.40"/>